<dbReference type="InterPro" id="IPR031322">
    <property type="entry name" value="Shikimate/glucono_kinase"/>
</dbReference>
<comment type="pathway">
    <text evidence="3">Metabolic intermediate biosynthesis; chorismate biosynthesis; chorismate from D-erythrose 4-phosphate and phosphoenolpyruvate: step 5/7.</text>
</comment>
<dbReference type="EMBL" id="JARBHA010000020">
    <property type="protein sequence ID" value="KAJ9670868.1"/>
    <property type="molecule type" value="Genomic_DNA"/>
</dbReference>
<keyword evidence="14" id="KW-1185">Reference proteome</keyword>
<dbReference type="GO" id="GO:0005829">
    <property type="term" value="C:cytosol"/>
    <property type="evidence" value="ECO:0007669"/>
    <property type="project" value="TreeGrafter"/>
</dbReference>
<evidence type="ECO:0000256" key="12">
    <source>
        <dbReference type="ARBA" id="ARBA00048567"/>
    </source>
</evidence>
<dbReference type="GO" id="GO:0009073">
    <property type="term" value="P:aromatic amino acid family biosynthetic process"/>
    <property type="evidence" value="ECO:0007669"/>
    <property type="project" value="UniProtKB-KW"/>
</dbReference>
<dbReference type="GO" id="GO:0008652">
    <property type="term" value="P:amino acid biosynthetic process"/>
    <property type="evidence" value="ECO:0007669"/>
    <property type="project" value="UniProtKB-KW"/>
</dbReference>
<dbReference type="FunFam" id="3.40.50.300:FF:001033">
    <property type="entry name" value="Shikimate kinase 2, chloroplastic"/>
    <property type="match status" value="1"/>
</dbReference>
<evidence type="ECO:0000256" key="5">
    <source>
        <dbReference type="ARBA" id="ARBA00012154"/>
    </source>
</evidence>
<dbReference type="HAMAP" id="MF_00109">
    <property type="entry name" value="Shikimate_kinase"/>
    <property type="match status" value="1"/>
</dbReference>
<proteinExistence type="inferred from homology"/>
<evidence type="ECO:0000256" key="11">
    <source>
        <dbReference type="ARBA" id="ARBA00023141"/>
    </source>
</evidence>
<gene>
    <name evidence="13" type="ORF">PVL29_027045</name>
</gene>
<evidence type="ECO:0000256" key="6">
    <source>
        <dbReference type="ARBA" id="ARBA00022605"/>
    </source>
</evidence>
<dbReference type="GO" id="GO:0004765">
    <property type="term" value="F:shikimate kinase activity"/>
    <property type="evidence" value="ECO:0007669"/>
    <property type="project" value="UniProtKB-EC"/>
</dbReference>
<dbReference type="EC" id="2.7.1.71" evidence="5"/>
<evidence type="ECO:0000256" key="1">
    <source>
        <dbReference type="ARBA" id="ARBA00002641"/>
    </source>
</evidence>
<evidence type="ECO:0000256" key="9">
    <source>
        <dbReference type="ARBA" id="ARBA00022777"/>
    </source>
</evidence>
<organism evidence="13 14">
    <name type="scientific">Vitis rotundifolia</name>
    <name type="common">Muscadine grape</name>
    <dbReference type="NCBI Taxonomy" id="103349"/>
    <lineage>
        <taxon>Eukaryota</taxon>
        <taxon>Viridiplantae</taxon>
        <taxon>Streptophyta</taxon>
        <taxon>Embryophyta</taxon>
        <taxon>Tracheophyta</taxon>
        <taxon>Spermatophyta</taxon>
        <taxon>Magnoliopsida</taxon>
        <taxon>eudicotyledons</taxon>
        <taxon>Gunneridae</taxon>
        <taxon>Pentapetalae</taxon>
        <taxon>rosids</taxon>
        <taxon>Vitales</taxon>
        <taxon>Vitaceae</taxon>
        <taxon>Viteae</taxon>
        <taxon>Vitis</taxon>
    </lineage>
</organism>
<name>A0AA39D3R4_VITRO</name>
<evidence type="ECO:0000313" key="13">
    <source>
        <dbReference type="EMBL" id="KAJ9670868.1"/>
    </source>
</evidence>
<dbReference type="Pfam" id="PF01202">
    <property type="entry name" value="SKI"/>
    <property type="match status" value="1"/>
</dbReference>
<dbReference type="InterPro" id="IPR000623">
    <property type="entry name" value="Shikimate_kinase/TSH1"/>
</dbReference>
<dbReference type="InterPro" id="IPR027417">
    <property type="entry name" value="P-loop_NTPase"/>
</dbReference>
<dbReference type="SUPFAM" id="SSF52540">
    <property type="entry name" value="P-loop containing nucleoside triphosphate hydrolases"/>
    <property type="match status" value="1"/>
</dbReference>
<keyword evidence="8" id="KW-0547">Nucleotide-binding</keyword>
<keyword evidence="9" id="KW-0418">Kinase</keyword>
<protein>
    <recommendedName>
        <fullName evidence="5">shikimate kinase</fullName>
        <ecNumber evidence="5">2.7.1.71</ecNumber>
    </recommendedName>
</protein>
<accession>A0AA39D3R4</accession>
<dbReference type="AlphaFoldDB" id="A0AA39D3R4"/>
<reference evidence="13 14" key="1">
    <citation type="journal article" date="2023" name="BMC Biotechnol.">
        <title>Vitis rotundifolia cv Carlos genome sequencing.</title>
        <authorList>
            <person name="Huff M."/>
            <person name="Hulse-Kemp A."/>
            <person name="Scheffler B."/>
            <person name="Youngblood R."/>
            <person name="Simpson S."/>
            <person name="Babiker E."/>
            <person name="Staton M."/>
        </authorList>
    </citation>
    <scope>NUCLEOTIDE SEQUENCE [LARGE SCALE GENOMIC DNA]</scope>
    <source>
        <tissue evidence="13">Leaf</tissue>
    </source>
</reference>
<dbReference type="PROSITE" id="PS01128">
    <property type="entry name" value="SHIKIMATE_KINASE"/>
    <property type="match status" value="1"/>
</dbReference>
<evidence type="ECO:0000256" key="7">
    <source>
        <dbReference type="ARBA" id="ARBA00022679"/>
    </source>
</evidence>
<keyword evidence="11" id="KW-0057">Aromatic amino acid biosynthesis</keyword>
<dbReference type="GO" id="GO:0005524">
    <property type="term" value="F:ATP binding"/>
    <property type="evidence" value="ECO:0007669"/>
    <property type="project" value="UniProtKB-KW"/>
</dbReference>
<dbReference type="GO" id="GO:0009507">
    <property type="term" value="C:chloroplast"/>
    <property type="evidence" value="ECO:0007669"/>
    <property type="project" value="UniProtKB-SubCell"/>
</dbReference>
<comment type="catalytic activity">
    <reaction evidence="12">
        <text>shikimate + ATP = 3-phosphoshikimate + ADP + H(+)</text>
        <dbReference type="Rhea" id="RHEA:13121"/>
        <dbReference type="ChEBI" id="CHEBI:15378"/>
        <dbReference type="ChEBI" id="CHEBI:30616"/>
        <dbReference type="ChEBI" id="CHEBI:36208"/>
        <dbReference type="ChEBI" id="CHEBI:145989"/>
        <dbReference type="ChEBI" id="CHEBI:456216"/>
        <dbReference type="EC" id="2.7.1.71"/>
    </reaction>
</comment>
<keyword evidence="10" id="KW-0067">ATP-binding</keyword>
<comment type="similarity">
    <text evidence="4">Belongs to the shikimate kinase family.</text>
</comment>
<evidence type="ECO:0000256" key="4">
    <source>
        <dbReference type="ARBA" id="ARBA00006997"/>
    </source>
</evidence>
<comment type="caution">
    <text evidence="13">The sequence shown here is derived from an EMBL/GenBank/DDBJ whole genome shotgun (WGS) entry which is preliminary data.</text>
</comment>
<evidence type="ECO:0000256" key="8">
    <source>
        <dbReference type="ARBA" id="ARBA00022741"/>
    </source>
</evidence>
<dbReference type="InterPro" id="IPR023000">
    <property type="entry name" value="Shikimate_kinase_CS"/>
</dbReference>
<dbReference type="CDD" id="cd00464">
    <property type="entry name" value="SK"/>
    <property type="match status" value="1"/>
</dbReference>
<comment type="subcellular location">
    <subcellularLocation>
        <location evidence="2">Plastid</location>
        <location evidence="2">Chloroplast</location>
    </subcellularLocation>
</comment>
<dbReference type="PRINTS" id="PR01100">
    <property type="entry name" value="SHIKIMTKNASE"/>
</dbReference>
<dbReference type="PANTHER" id="PTHR21087">
    <property type="entry name" value="SHIKIMATE KINASE"/>
    <property type="match status" value="1"/>
</dbReference>
<keyword evidence="7" id="KW-0808">Transferase</keyword>
<sequence length="335" mass="37124">MEVKIALKMQFSACIDTDKFARRPSVSLPFSQKLREQHGHPISCHFQPRRTSNWQKHVASEASGSYRNFPAPILESGSFPPSLDEALILKDKSQEILPYIDGRCIYLVGMMGSGKTTIGKILSEVLGYSFCDSDTLVELAVKGTSVAEIFNLYGEGFFRNKETETLQNLSLMRHMVVSTGGGAVVRPINWKYMAKGISVWLDVPLEALARRISAVGTNSRPLLHHDSGDAYNRTLTRLSNLWKERGDAYANANARVSLEEIAAKLGHRDVTNLTPTVIAIEVSLSFSLSLSLSTGTHIIQLLEAFLKLEFYIPFQALLQIEAFLKGENGMDIATL</sequence>
<dbReference type="Proteomes" id="UP001168098">
    <property type="component" value="Unassembled WGS sequence"/>
</dbReference>
<keyword evidence="6" id="KW-0028">Amino-acid biosynthesis</keyword>
<evidence type="ECO:0000256" key="2">
    <source>
        <dbReference type="ARBA" id="ARBA00004229"/>
    </source>
</evidence>
<evidence type="ECO:0000313" key="14">
    <source>
        <dbReference type="Proteomes" id="UP001168098"/>
    </source>
</evidence>
<evidence type="ECO:0000256" key="10">
    <source>
        <dbReference type="ARBA" id="ARBA00022840"/>
    </source>
</evidence>
<evidence type="ECO:0000256" key="3">
    <source>
        <dbReference type="ARBA" id="ARBA00004842"/>
    </source>
</evidence>
<dbReference type="PANTHER" id="PTHR21087:SF16">
    <property type="entry name" value="SHIKIMATE KINASE 1, CHLOROPLASTIC"/>
    <property type="match status" value="1"/>
</dbReference>
<dbReference type="Gene3D" id="3.40.50.300">
    <property type="entry name" value="P-loop containing nucleotide triphosphate hydrolases"/>
    <property type="match status" value="1"/>
</dbReference>
<comment type="function">
    <text evidence="1">Catalyzes the specific phosphorylation of the 3-hydroxyl group of shikimic acid using ATP as a cosubstrate.</text>
</comment>